<sequence>MPKGLAQLLKYIRQVGGQALDLILNEIRYDFNKWGTWQQFHILSFSFLSISRQLSLPAIPKFKPSCRCTLHSVVGKITVLVEQLPDVTARLFLREK</sequence>
<protein>
    <submittedName>
        <fullName evidence="1">Uncharacterized protein</fullName>
    </submittedName>
</protein>
<reference evidence="1" key="1">
    <citation type="submission" date="2018-02" db="EMBL/GenBank/DDBJ databases">
        <title>Rhizophora mucronata_Transcriptome.</title>
        <authorList>
            <person name="Meera S.P."/>
            <person name="Sreeshan A."/>
            <person name="Augustine A."/>
        </authorList>
    </citation>
    <scope>NUCLEOTIDE SEQUENCE</scope>
    <source>
        <tissue evidence="1">Leaf</tissue>
    </source>
</reference>
<evidence type="ECO:0000313" key="1">
    <source>
        <dbReference type="EMBL" id="MBX44145.1"/>
    </source>
</evidence>
<name>A0A2P2NNY6_RHIMU</name>
<dbReference type="AlphaFoldDB" id="A0A2P2NNY6"/>
<dbReference type="EMBL" id="GGEC01063661">
    <property type="protein sequence ID" value="MBX44145.1"/>
    <property type="molecule type" value="Transcribed_RNA"/>
</dbReference>
<organism evidence="1">
    <name type="scientific">Rhizophora mucronata</name>
    <name type="common">Asiatic mangrove</name>
    <dbReference type="NCBI Taxonomy" id="61149"/>
    <lineage>
        <taxon>Eukaryota</taxon>
        <taxon>Viridiplantae</taxon>
        <taxon>Streptophyta</taxon>
        <taxon>Embryophyta</taxon>
        <taxon>Tracheophyta</taxon>
        <taxon>Spermatophyta</taxon>
        <taxon>Magnoliopsida</taxon>
        <taxon>eudicotyledons</taxon>
        <taxon>Gunneridae</taxon>
        <taxon>Pentapetalae</taxon>
        <taxon>rosids</taxon>
        <taxon>fabids</taxon>
        <taxon>Malpighiales</taxon>
        <taxon>Rhizophoraceae</taxon>
        <taxon>Rhizophora</taxon>
    </lineage>
</organism>
<proteinExistence type="predicted"/>
<accession>A0A2P2NNY6</accession>